<dbReference type="SUPFAM" id="SSF49265">
    <property type="entry name" value="Fibronectin type III"/>
    <property type="match status" value="2"/>
</dbReference>
<dbReference type="PANTHER" id="PTHR13817">
    <property type="entry name" value="TITIN"/>
    <property type="match status" value="1"/>
</dbReference>
<sequence length="630" mass="64488">MSGYAEPPEDAMSRSETRPTPSRNALRRLLALPLTAVMALAAVALAPAPAHAAAQWNSGASERTWITNCPSYVFGTPYSEYGIGAFVSYWGDRASNPVTPAVGETTYLSVYTILLGSHCSDPRIFPRFVLPSGVAFDKSQPIACYYTPPGRNQTQFQVTHTGQCPQWSNVQSDGTYYNSYPNWDTGWPLPQAEDGYNGSSWEFLVPIRATSQQNGSQLGAYIQIADGNSNAPLSPTIDFWTGPPAVTTPGAPTNVTATATSPTSARVSFSPPASNGGAAITGYTAQCSSSDGGVTQTVSGTSSPIDVGSLTTGRSYRCQVRATNSAGAGAWSSQSASFTPSAPTVPGRPTNVVGTPTSSTTADVSFTTPSDGGSPITSYVARCVSANGGVTRAATGTSSPVTVRHMTGGASYSCGVRASNAVGNGEFSTYSGTFALPPTRPGVPTNVIATGATATSAQVSFSPPAWNGGSAITSYVARCSSPNGGTTRTRSAAGSPITVPNLTRGKSYQCQVRALNAVGASAYSALTSTFPLAASVPDPPRSVTVAPVTSSSARVTFQAPAYDGGSAITSYLARCVSTDGGVTRARPGAASPITVLSLTPGKGYRCQVRASNAVGNSAFSSLSSAIRLPG</sequence>
<feature type="domain" description="Fibronectin type-III" evidence="5">
    <location>
        <begin position="348"/>
        <end position="439"/>
    </location>
</feature>
<dbReference type="Proteomes" id="UP000324351">
    <property type="component" value="Unassembled WGS sequence"/>
</dbReference>
<feature type="region of interest" description="Disordered" evidence="4">
    <location>
        <begin position="330"/>
        <end position="350"/>
    </location>
</feature>
<keyword evidence="7" id="KW-1185">Reference proteome</keyword>
<feature type="domain" description="Fibronectin type-III" evidence="5">
    <location>
        <begin position="443"/>
        <end position="535"/>
    </location>
</feature>
<dbReference type="CDD" id="cd00063">
    <property type="entry name" value="FN3"/>
    <property type="match status" value="4"/>
</dbReference>
<evidence type="ECO:0000259" key="5">
    <source>
        <dbReference type="PROSITE" id="PS50853"/>
    </source>
</evidence>
<dbReference type="PANTHER" id="PTHR13817:SF73">
    <property type="entry name" value="FIBRONECTIN TYPE-III DOMAIN-CONTAINING PROTEIN"/>
    <property type="match status" value="1"/>
</dbReference>
<dbReference type="AlphaFoldDB" id="A0A5B1M6X7"/>
<keyword evidence="2" id="KW-0378">Hydrolase</keyword>
<dbReference type="InterPro" id="IPR003961">
    <property type="entry name" value="FN3_dom"/>
</dbReference>
<dbReference type="EMBL" id="VUJW01000003">
    <property type="protein sequence ID" value="KAA1427587.1"/>
    <property type="molecule type" value="Genomic_DNA"/>
</dbReference>
<comment type="caution">
    <text evidence="6">The sequence shown here is derived from an EMBL/GenBank/DDBJ whole genome shotgun (WGS) entry which is preliminary data.</text>
</comment>
<evidence type="ECO:0000313" key="6">
    <source>
        <dbReference type="EMBL" id="KAA1427587.1"/>
    </source>
</evidence>
<keyword evidence="1" id="KW-0677">Repeat</keyword>
<dbReference type="Pfam" id="PF00041">
    <property type="entry name" value="fn3"/>
    <property type="match status" value="4"/>
</dbReference>
<keyword evidence="3" id="KW-0119">Carbohydrate metabolism</keyword>
<proteinExistence type="predicted"/>
<keyword evidence="2" id="KW-0326">Glycosidase</keyword>
<evidence type="ECO:0000313" key="7">
    <source>
        <dbReference type="Proteomes" id="UP000324351"/>
    </source>
</evidence>
<reference evidence="6 7" key="2">
    <citation type="submission" date="2019-09" db="EMBL/GenBank/DDBJ databases">
        <authorList>
            <person name="Jin C."/>
        </authorList>
    </citation>
    <scope>NUCLEOTIDE SEQUENCE [LARGE SCALE GENOMIC DNA]</scope>
    <source>
        <strain evidence="6 7">BN140041</strain>
    </source>
</reference>
<dbReference type="RefSeq" id="WP_149749951.1">
    <property type="nucleotide sequence ID" value="NZ_VUJW01000003.1"/>
</dbReference>
<dbReference type="GO" id="GO:0016798">
    <property type="term" value="F:hydrolase activity, acting on glycosyl bonds"/>
    <property type="evidence" value="ECO:0007669"/>
    <property type="project" value="UniProtKB-KW"/>
</dbReference>
<feature type="domain" description="Fibronectin type-III" evidence="5">
    <location>
        <begin position="539"/>
        <end position="630"/>
    </location>
</feature>
<feature type="domain" description="Fibronectin type-III" evidence="5">
    <location>
        <begin position="251"/>
        <end position="344"/>
    </location>
</feature>
<gene>
    <name evidence="6" type="ORF">F0U47_09030</name>
</gene>
<dbReference type="GO" id="GO:0000272">
    <property type="term" value="P:polysaccharide catabolic process"/>
    <property type="evidence" value="ECO:0007669"/>
    <property type="project" value="UniProtKB-KW"/>
</dbReference>
<reference evidence="6 7" key="1">
    <citation type="submission" date="2019-09" db="EMBL/GenBank/DDBJ databases">
        <title>Nocardioides panacisoli sp. nov., isolated from the soil of a ginseng field.</title>
        <authorList>
            <person name="Cho C."/>
        </authorList>
    </citation>
    <scope>NUCLEOTIDE SEQUENCE [LARGE SCALE GENOMIC DNA]</scope>
    <source>
        <strain evidence="6 7">BN140041</strain>
    </source>
</reference>
<evidence type="ECO:0000256" key="1">
    <source>
        <dbReference type="ARBA" id="ARBA00022737"/>
    </source>
</evidence>
<dbReference type="Gene3D" id="2.60.40.10">
    <property type="entry name" value="Immunoglobulins"/>
    <property type="match status" value="4"/>
</dbReference>
<evidence type="ECO:0000256" key="3">
    <source>
        <dbReference type="ARBA" id="ARBA00023326"/>
    </source>
</evidence>
<keyword evidence="3" id="KW-0624">Polysaccharide degradation</keyword>
<accession>A0A5B1M6X7</accession>
<dbReference type="InterPro" id="IPR050964">
    <property type="entry name" value="Striated_Muscle_Regulatory"/>
</dbReference>
<protein>
    <submittedName>
        <fullName evidence="6">Fibronectin type III domain-containing protein</fullName>
    </submittedName>
</protein>
<evidence type="ECO:0000256" key="2">
    <source>
        <dbReference type="ARBA" id="ARBA00023295"/>
    </source>
</evidence>
<name>A0A5B1M6X7_9ACTN</name>
<feature type="region of interest" description="Disordered" evidence="4">
    <location>
        <begin position="1"/>
        <end position="22"/>
    </location>
</feature>
<dbReference type="PROSITE" id="PS50853">
    <property type="entry name" value="FN3"/>
    <property type="match status" value="4"/>
</dbReference>
<evidence type="ECO:0000256" key="4">
    <source>
        <dbReference type="SAM" id="MobiDB-lite"/>
    </source>
</evidence>
<dbReference type="InterPro" id="IPR036116">
    <property type="entry name" value="FN3_sf"/>
</dbReference>
<dbReference type="InterPro" id="IPR013783">
    <property type="entry name" value="Ig-like_fold"/>
</dbReference>
<organism evidence="6 7">
    <name type="scientific">Nocardioides antri</name>
    <dbReference type="NCBI Taxonomy" id="2607659"/>
    <lineage>
        <taxon>Bacteria</taxon>
        <taxon>Bacillati</taxon>
        <taxon>Actinomycetota</taxon>
        <taxon>Actinomycetes</taxon>
        <taxon>Propionibacteriales</taxon>
        <taxon>Nocardioidaceae</taxon>
        <taxon>Nocardioides</taxon>
    </lineage>
</organism>
<dbReference type="SMART" id="SM00060">
    <property type="entry name" value="FN3"/>
    <property type="match status" value="4"/>
</dbReference>